<feature type="region of interest" description="Disordered" evidence="1">
    <location>
        <begin position="62"/>
        <end position="88"/>
    </location>
</feature>
<reference evidence="2" key="1">
    <citation type="submission" date="2021-10" db="EMBL/GenBank/DDBJ databases">
        <title>Tropical sea cucumber genome reveals ecological adaptation and Cuvierian tubules defense mechanism.</title>
        <authorList>
            <person name="Chen T."/>
        </authorList>
    </citation>
    <scope>NUCLEOTIDE SEQUENCE</scope>
    <source>
        <strain evidence="2">Nanhai2018</strain>
        <tissue evidence="2">Muscle</tissue>
    </source>
</reference>
<evidence type="ECO:0000313" key="3">
    <source>
        <dbReference type="Proteomes" id="UP001152320"/>
    </source>
</evidence>
<name>A0A9Q0YK57_HOLLE</name>
<gene>
    <name evidence="2" type="ORF">HOLleu_36652</name>
</gene>
<evidence type="ECO:0000256" key="1">
    <source>
        <dbReference type="SAM" id="MobiDB-lite"/>
    </source>
</evidence>
<organism evidence="2 3">
    <name type="scientific">Holothuria leucospilota</name>
    <name type="common">Black long sea cucumber</name>
    <name type="synonym">Mertensiothuria leucospilota</name>
    <dbReference type="NCBI Taxonomy" id="206669"/>
    <lineage>
        <taxon>Eukaryota</taxon>
        <taxon>Metazoa</taxon>
        <taxon>Echinodermata</taxon>
        <taxon>Eleutherozoa</taxon>
        <taxon>Echinozoa</taxon>
        <taxon>Holothuroidea</taxon>
        <taxon>Aspidochirotacea</taxon>
        <taxon>Aspidochirotida</taxon>
        <taxon>Holothuriidae</taxon>
        <taxon>Holothuria</taxon>
    </lineage>
</organism>
<dbReference type="AlphaFoldDB" id="A0A9Q0YK57"/>
<comment type="caution">
    <text evidence="2">The sequence shown here is derived from an EMBL/GenBank/DDBJ whole genome shotgun (WGS) entry which is preliminary data.</text>
</comment>
<proteinExistence type="predicted"/>
<protein>
    <submittedName>
        <fullName evidence="2">Uncharacterized protein</fullName>
    </submittedName>
</protein>
<keyword evidence="3" id="KW-1185">Reference proteome</keyword>
<dbReference type="Proteomes" id="UP001152320">
    <property type="component" value="Chromosome 19"/>
</dbReference>
<accession>A0A9Q0YK57</accession>
<sequence length="88" mass="10349">MFESELALPEDESPTPVRERLGRLLRHVDITWDDVESNIQDLMVSDSPFPWPQILSKLQTRQKKSKKHVHGRMTYTVAQPHSRYSDNF</sequence>
<dbReference type="EMBL" id="JAIZAY010000019">
    <property type="protein sequence ID" value="KAJ8024040.1"/>
    <property type="molecule type" value="Genomic_DNA"/>
</dbReference>
<evidence type="ECO:0000313" key="2">
    <source>
        <dbReference type="EMBL" id="KAJ8024040.1"/>
    </source>
</evidence>
<feature type="compositionally biased region" description="Basic residues" evidence="1">
    <location>
        <begin position="62"/>
        <end position="71"/>
    </location>
</feature>